<evidence type="ECO:0000313" key="12">
    <source>
        <dbReference type="EMBL" id="GHG75821.1"/>
    </source>
</evidence>
<dbReference type="CDD" id="cd18587">
    <property type="entry name" value="ABC_6TM_LapB_like"/>
    <property type="match status" value="1"/>
</dbReference>
<dbReference type="Gene3D" id="3.90.70.10">
    <property type="entry name" value="Cysteine proteinases"/>
    <property type="match status" value="1"/>
</dbReference>
<feature type="domain" description="ABC transmembrane type-1" evidence="10">
    <location>
        <begin position="163"/>
        <end position="441"/>
    </location>
</feature>
<keyword evidence="7 8" id="KW-0472">Membrane</keyword>
<evidence type="ECO:0000256" key="3">
    <source>
        <dbReference type="ARBA" id="ARBA00022741"/>
    </source>
</evidence>
<dbReference type="SMART" id="SM00382">
    <property type="entry name" value="AAA"/>
    <property type="match status" value="1"/>
</dbReference>
<proteinExistence type="predicted"/>
<dbReference type="InterPro" id="IPR005074">
    <property type="entry name" value="Peptidase_C39"/>
</dbReference>
<name>A0ABQ3L3Y4_9ALTE</name>
<dbReference type="InterPro" id="IPR017750">
    <property type="entry name" value="ATPase_T1SS"/>
</dbReference>
<keyword evidence="5" id="KW-0067">ATP-binding</keyword>
<keyword evidence="4" id="KW-0378">Hydrolase</keyword>
<feature type="domain" description="ABC transporter" evidence="9">
    <location>
        <begin position="475"/>
        <end position="710"/>
    </location>
</feature>
<evidence type="ECO:0000256" key="7">
    <source>
        <dbReference type="ARBA" id="ARBA00023136"/>
    </source>
</evidence>
<dbReference type="InterPro" id="IPR039421">
    <property type="entry name" value="Type_1_exporter"/>
</dbReference>
<accession>A0ABQ3L3Y4</accession>
<dbReference type="Proteomes" id="UP000659697">
    <property type="component" value="Unassembled WGS sequence"/>
</dbReference>
<dbReference type="Pfam" id="PF00005">
    <property type="entry name" value="ABC_tran"/>
    <property type="match status" value="1"/>
</dbReference>
<feature type="domain" description="Peptidase C39" evidence="11">
    <location>
        <begin position="4"/>
        <end position="127"/>
    </location>
</feature>
<comment type="caution">
    <text evidence="12">The sequence shown here is derived from an EMBL/GenBank/DDBJ whole genome shotgun (WGS) entry which is preliminary data.</text>
</comment>
<evidence type="ECO:0000259" key="10">
    <source>
        <dbReference type="PROSITE" id="PS50929"/>
    </source>
</evidence>
<feature type="transmembrane region" description="Helical" evidence="8">
    <location>
        <begin position="273"/>
        <end position="292"/>
    </location>
</feature>
<dbReference type="SUPFAM" id="SSF90123">
    <property type="entry name" value="ABC transporter transmembrane region"/>
    <property type="match status" value="1"/>
</dbReference>
<evidence type="ECO:0000256" key="4">
    <source>
        <dbReference type="ARBA" id="ARBA00022801"/>
    </source>
</evidence>
<dbReference type="PROSITE" id="PS50990">
    <property type="entry name" value="PEPTIDASE_C39"/>
    <property type="match status" value="1"/>
</dbReference>
<dbReference type="PROSITE" id="PS50929">
    <property type="entry name" value="ABC_TM1F"/>
    <property type="match status" value="1"/>
</dbReference>
<keyword evidence="2 8" id="KW-0812">Transmembrane</keyword>
<evidence type="ECO:0000259" key="9">
    <source>
        <dbReference type="PROSITE" id="PS50893"/>
    </source>
</evidence>
<dbReference type="CDD" id="cd03245">
    <property type="entry name" value="ABCC_bacteriocin_exporters"/>
    <property type="match status" value="1"/>
</dbReference>
<protein>
    <submittedName>
        <fullName evidence="12">ABC transporter</fullName>
    </submittedName>
</protein>
<comment type="subcellular location">
    <subcellularLocation>
        <location evidence="1">Cell membrane</location>
        <topology evidence="1">Multi-pass membrane protein</topology>
    </subcellularLocation>
</comment>
<organism evidence="12 13">
    <name type="scientific">Alishewanella longhuensis</name>
    <dbReference type="NCBI Taxonomy" id="1091037"/>
    <lineage>
        <taxon>Bacteria</taxon>
        <taxon>Pseudomonadati</taxon>
        <taxon>Pseudomonadota</taxon>
        <taxon>Gammaproteobacteria</taxon>
        <taxon>Alteromonadales</taxon>
        <taxon>Alteromonadaceae</taxon>
        <taxon>Alishewanella</taxon>
    </lineage>
</organism>
<dbReference type="EMBL" id="BNAO01000009">
    <property type="protein sequence ID" value="GHG75821.1"/>
    <property type="molecule type" value="Genomic_DNA"/>
</dbReference>
<evidence type="ECO:0000256" key="6">
    <source>
        <dbReference type="ARBA" id="ARBA00022989"/>
    </source>
</evidence>
<dbReference type="InterPro" id="IPR003439">
    <property type="entry name" value="ABC_transporter-like_ATP-bd"/>
</dbReference>
<reference evidence="13" key="1">
    <citation type="journal article" date="2019" name="Int. J. Syst. Evol. Microbiol.">
        <title>The Global Catalogue of Microorganisms (GCM) 10K type strain sequencing project: providing services to taxonomists for standard genome sequencing and annotation.</title>
        <authorList>
            <consortium name="The Broad Institute Genomics Platform"/>
            <consortium name="The Broad Institute Genome Sequencing Center for Infectious Disease"/>
            <person name="Wu L."/>
            <person name="Ma J."/>
        </authorList>
    </citation>
    <scope>NUCLEOTIDE SEQUENCE [LARGE SCALE GENOMIC DNA]</scope>
    <source>
        <strain evidence="13">CGMCC 1.7003</strain>
    </source>
</reference>
<evidence type="ECO:0000259" key="11">
    <source>
        <dbReference type="PROSITE" id="PS50990"/>
    </source>
</evidence>
<keyword evidence="6 8" id="KW-1133">Transmembrane helix</keyword>
<gene>
    <name evidence="12" type="ORF">GCM10010919_30430</name>
</gene>
<evidence type="ECO:0000256" key="1">
    <source>
        <dbReference type="ARBA" id="ARBA00004651"/>
    </source>
</evidence>
<keyword evidence="13" id="KW-1185">Reference proteome</keyword>
<dbReference type="NCBIfam" id="TIGR03375">
    <property type="entry name" value="type_I_sec_LssB"/>
    <property type="match status" value="1"/>
</dbReference>
<dbReference type="Pfam" id="PF00664">
    <property type="entry name" value="ABC_membrane"/>
    <property type="match status" value="1"/>
</dbReference>
<dbReference type="Gene3D" id="3.40.50.300">
    <property type="entry name" value="P-loop containing nucleotide triphosphate hydrolases"/>
    <property type="match status" value="1"/>
</dbReference>
<dbReference type="RefSeq" id="WP_189433896.1">
    <property type="nucleotide sequence ID" value="NZ_BNAO01000009.1"/>
</dbReference>
<dbReference type="InterPro" id="IPR036640">
    <property type="entry name" value="ABC1_TM_sf"/>
</dbReference>
<evidence type="ECO:0000256" key="5">
    <source>
        <dbReference type="ARBA" id="ARBA00022840"/>
    </source>
</evidence>
<dbReference type="SUPFAM" id="SSF52540">
    <property type="entry name" value="P-loop containing nucleoside triphosphate hydrolases"/>
    <property type="match status" value="1"/>
</dbReference>
<dbReference type="InterPro" id="IPR011527">
    <property type="entry name" value="ABC1_TM_dom"/>
</dbReference>
<keyword evidence="3" id="KW-0547">Nucleotide-binding</keyword>
<evidence type="ECO:0000256" key="2">
    <source>
        <dbReference type="ARBA" id="ARBA00022692"/>
    </source>
</evidence>
<feature type="transmembrane region" description="Helical" evidence="8">
    <location>
        <begin position="298"/>
        <end position="315"/>
    </location>
</feature>
<dbReference type="InterPro" id="IPR003593">
    <property type="entry name" value="AAA+_ATPase"/>
</dbReference>
<feature type="transmembrane region" description="Helical" evidence="8">
    <location>
        <begin position="377"/>
        <end position="406"/>
    </location>
</feature>
<sequence>MESQKEHFDPLAECLAIIALSHHREFSKESILSGLPLINGCLTPSVFARAAKKIGFSSKMANRQFEAINPNLLPAVLLLADKQCCVLNKLNLTDNTAEIIFPDLPNSSQVIPLTELTGRYAGQLIYCRPEFQFDKRAPIIRNLKERHWFWSVIKDNRRLYRDVVIAALVINLLAVAMPLYVMNIYDRVVPNHATDTLWVLSVGILLALLADLALRLMRSWFVDLAASRADVQLSSTIMEKVMGMKLINRPDSTGSFTSNVQSFESIRSFTGSLTVVTLVDLPFVLLFITIIALISWPLIIPIILGGAFIIFYALMAQQKMKSLSEASMRASAMRNSTLVESISNIENVKSFNAENHIQSVWEKATIFISRTGAKMRFLSATITNTSMFVQHAVSIVIMVVGVYLLIDGQMTQGGLIGAYMLSSRAIAPISQVAGLLSQYHNAATAMKSLDEIMTRPTENESKNNQISRPVLKGDIEFRQVNFKYPAAETLALSGVNFKIKAGEHVAILGKNGSGKSTLERLILGLYDPESGAVLIDGIDSRQLNPTELRRNIGYVPQDISLFFGTLKENIITAHPQANDDEILKAAELAGILPFANKHPAGFNMQVGESGKLLSGGQRQSIAIARALINQPSILLLDEPSGALDHSSEEVLKQKLAQYSVGKTMIIVTHRSSLLTLAERIIVIDAGKIVADGPKEMVLDALRQGRVGSAN</sequence>
<evidence type="ECO:0000313" key="13">
    <source>
        <dbReference type="Proteomes" id="UP000659697"/>
    </source>
</evidence>
<dbReference type="PANTHER" id="PTHR43394">
    <property type="entry name" value="ATP-DEPENDENT PERMEASE MDL1, MITOCHONDRIAL"/>
    <property type="match status" value="1"/>
</dbReference>
<feature type="transmembrane region" description="Helical" evidence="8">
    <location>
        <begin position="163"/>
        <end position="185"/>
    </location>
</feature>
<dbReference type="Gene3D" id="1.20.1560.10">
    <property type="entry name" value="ABC transporter type 1, transmembrane domain"/>
    <property type="match status" value="1"/>
</dbReference>
<dbReference type="InterPro" id="IPR027417">
    <property type="entry name" value="P-loop_NTPase"/>
</dbReference>
<feature type="transmembrane region" description="Helical" evidence="8">
    <location>
        <begin position="197"/>
        <end position="214"/>
    </location>
</feature>
<evidence type="ECO:0000256" key="8">
    <source>
        <dbReference type="SAM" id="Phobius"/>
    </source>
</evidence>
<dbReference type="PANTHER" id="PTHR43394:SF1">
    <property type="entry name" value="ATP-BINDING CASSETTE SUB-FAMILY B MEMBER 10, MITOCHONDRIAL"/>
    <property type="match status" value="1"/>
</dbReference>
<dbReference type="PROSITE" id="PS50893">
    <property type="entry name" value="ABC_TRANSPORTER_2"/>
    <property type="match status" value="1"/>
</dbReference>